<dbReference type="Pfam" id="PF02558">
    <property type="entry name" value="ApbA"/>
    <property type="match status" value="1"/>
</dbReference>
<dbReference type="Gene3D" id="3.40.50.720">
    <property type="entry name" value="NAD(P)-binding Rossmann-like Domain"/>
    <property type="match status" value="1"/>
</dbReference>
<evidence type="ECO:0000256" key="10">
    <source>
        <dbReference type="RuleBase" id="RU362068"/>
    </source>
</evidence>
<gene>
    <name evidence="13" type="ORF">JI746_04765</name>
</gene>
<dbReference type="RefSeq" id="WP_201687641.1">
    <property type="nucleotide sequence ID" value="NZ_JAEQND010000002.1"/>
</dbReference>
<dbReference type="Proteomes" id="UP000622707">
    <property type="component" value="Unassembled WGS sequence"/>
</dbReference>
<evidence type="ECO:0000256" key="5">
    <source>
        <dbReference type="ARBA" id="ARBA00022655"/>
    </source>
</evidence>
<keyword evidence="6 10" id="KW-0521">NADP</keyword>
<comment type="pathway">
    <text evidence="1 10">Cofactor biosynthesis; (R)-pantothenate biosynthesis; (R)-pantoate from 3-methyl-2-oxobutanoate: step 2/2.</text>
</comment>
<name>A0ABS1JJM3_9BURK</name>
<dbReference type="InterPro" id="IPR013752">
    <property type="entry name" value="KPA_reductase"/>
</dbReference>
<dbReference type="GO" id="GO:0008677">
    <property type="term" value="F:2-dehydropantoate 2-reductase activity"/>
    <property type="evidence" value="ECO:0007669"/>
    <property type="project" value="UniProtKB-EC"/>
</dbReference>
<evidence type="ECO:0000313" key="13">
    <source>
        <dbReference type="EMBL" id="MBL0424414.1"/>
    </source>
</evidence>
<dbReference type="InterPro" id="IPR013332">
    <property type="entry name" value="KPR_N"/>
</dbReference>
<proteinExistence type="inferred from homology"/>
<evidence type="ECO:0000256" key="1">
    <source>
        <dbReference type="ARBA" id="ARBA00004994"/>
    </source>
</evidence>
<evidence type="ECO:0000256" key="7">
    <source>
        <dbReference type="ARBA" id="ARBA00023002"/>
    </source>
</evidence>
<dbReference type="InterPro" id="IPR036291">
    <property type="entry name" value="NAD(P)-bd_dom_sf"/>
</dbReference>
<feature type="domain" description="Ketopantoate reductase N-terminal" evidence="11">
    <location>
        <begin position="4"/>
        <end position="150"/>
    </location>
</feature>
<dbReference type="InterPro" id="IPR051402">
    <property type="entry name" value="KPR-Related"/>
</dbReference>
<dbReference type="PANTHER" id="PTHR21708">
    <property type="entry name" value="PROBABLE 2-DEHYDROPANTOATE 2-REDUCTASE"/>
    <property type="match status" value="1"/>
</dbReference>
<evidence type="ECO:0000256" key="6">
    <source>
        <dbReference type="ARBA" id="ARBA00022857"/>
    </source>
</evidence>
<dbReference type="Gene3D" id="1.10.1040.10">
    <property type="entry name" value="N-(1-d-carboxylethyl)-l-norvaline Dehydrogenase, domain 2"/>
    <property type="match status" value="1"/>
</dbReference>
<keyword evidence="7 10" id="KW-0560">Oxidoreductase</keyword>
<evidence type="ECO:0000256" key="2">
    <source>
        <dbReference type="ARBA" id="ARBA00007870"/>
    </source>
</evidence>
<dbReference type="Pfam" id="PF08546">
    <property type="entry name" value="ApbA_C"/>
    <property type="match status" value="1"/>
</dbReference>
<dbReference type="SUPFAM" id="SSF48179">
    <property type="entry name" value="6-phosphogluconate dehydrogenase C-terminal domain-like"/>
    <property type="match status" value="1"/>
</dbReference>
<comment type="caution">
    <text evidence="13">The sequence shown here is derived from an EMBL/GenBank/DDBJ whole genome shotgun (WGS) entry which is preliminary data.</text>
</comment>
<sequence>MTRVLVVGVGAIGGIVAAKLAGYAQVVGVDSNVAHARCISEHGLELQGATRLRAHFPCVTHASELIAQPFDAIVFLVKSRATAQVLQDLAGHLASRPLLLTLQNGMGNAELLAATGAPVARGATMTAGRYVAPGQVEHLIRGNTWIGPWQGSLADMRWFSDLLCAAGLPCEVLEDPMDTVWSKFVFNCVMNPVGALVAGHNAARYEVPEVCALVDTMAEECQQVVRALGGSFSFDPMAFVHKVRSGAVPLPRHAGSMALDIARGEETEIDALTGWIVVQAERLGIPVPACRTVTALVKGLEYAARERHSPAKESSA</sequence>
<keyword evidence="14" id="KW-1185">Reference proteome</keyword>
<accession>A0ABS1JJM3</accession>
<evidence type="ECO:0000259" key="11">
    <source>
        <dbReference type="Pfam" id="PF02558"/>
    </source>
</evidence>
<dbReference type="SUPFAM" id="SSF51735">
    <property type="entry name" value="NAD(P)-binding Rossmann-fold domains"/>
    <property type="match status" value="1"/>
</dbReference>
<dbReference type="InterPro" id="IPR003710">
    <property type="entry name" value="ApbA"/>
</dbReference>
<dbReference type="InterPro" id="IPR008927">
    <property type="entry name" value="6-PGluconate_DH-like_C_sf"/>
</dbReference>
<reference evidence="13 14" key="1">
    <citation type="journal article" date="2017" name="Int. J. Syst. Evol. Microbiol.">
        <title>Ramlibacter alkalitolerans sp. nov., alkali-tolerant bacterium isolated from soil of ginseng.</title>
        <authorList>
            <person name="Lee D.H."/>
            <person name="Cha C.J."/>
        </authorList>
    </citation>
    <scope>NUCLEOTIDE SEQUENCE [LARGE SCALE GENOMIC DNA]</scope>
    <source>
        <strain evidence="13 14">KACC 19305</strain>
    </source>
</reference>
<dbReference type="EC" id="1.1.1.169" evidence="3 10"/>
<keyword evidence="5 10" id="KW-0566">Pantothenate biosynthesis</keyword>
<evidence type="ECO:0000313" key="14">
    <source>
        <dbReference type="Proteomes" id="UP000622707"/>
    </source>
</evidence>
<dbReference type="InterPro" id="IPR013328">
    <property type="entry name" value="6PGD_dom2"/>
</dbReference>
<protein>
    <recommendedName>
        <fullName evidence="4 10">2-dehydropantoate 2-reductase</fullName>
        <ecNumber evidence="3 10">1.1.1.169</ecNumber>
    </recommendedName>
    <alternativeName>
        <fullName evidence="8 10">Ketopantoate reductase</fullName>
    </alternativeName>
</protein>
<dbReference type="PANTHER" id="PTHR21708:SF26">
    <property type="entry name" value="2-DEHYDROPANTOATE 2-REDUCTASE"/>
    <property type="match status" value="1"/>
</dbReference>
<comment type="similarity">
    <text evidence="2 10">Belongs to the ketopantoate reductase family.</text>
</comment>
<comment type="catalytic activity">
    <reaction evidence="9 10">
        <text>(R)-pantoate + NADP(+) = 2-dehydropantoate + NADPH + H(+)</text>
        <dbReference type="Rhea" id="RHEA:16233"/>
        <dbReference type="ChEBI" id="CHEBI:11561"/>
        <dbReference type="ChEBI" id="CHEBI:15378"/>
        <dbReference type="ChEBI" id="CHEBI:15980"/>
        <dbReference type="ChEBI" id="CHEBI:57783"/>
        <dbReference type="ChEBI" id="CHEBI:58349"/>
        <dbReference type="EC" id="1.1.1.169"/>
    </reaction>
</comment>
<comment type="function">
    <text evidence="10">Catalyzes the NADPH-dependent reduction of ketopantoate into pantoic acid.</text>
</comment>
<evidence type="ECO:0000259" key="12">
    <source>
        <dbReference type="Pfam" id="PF08546"/>
    </source>
</evidence>
<feature type="domain" description="Ketopantoate reductase C-terminal" evidence="12">
    <location>
        <begin position="177"/>
        <end position="301"/>
    </location>
</feature>
<evidence type="ECO:0000256" key="9">
    <source>
        <dbReference type="ARBA" id="ARBA00048793"/>
    </source>
</evidence>
<dbReference type="EMBL" id="JAEQND010000002">
    <property type="protein sequence ID" value="MBL0424414.1"/>
    <property type="molecule type" value="Genomic_DNA"/>
</dbReference>
<evidence type="ECO:0000256" key="3">
    <source>
        <dbReference type="ARBA" id="ARBA00013014"/>
    </source>
</evidence>
<dbReference type="NCBIfam" id="TIGR00745">
    <property type="entry name" value="apbA_panE"/>
    <property type="match status" value="1"/>
</dbReference>
<evidence type="ECO:0000256" key="8">
    <source>
        <dbReference type="ARBA" id="ARBA00032024"/>
    </source>
</evidence>
<evidence type="ECO:0000256" key="4">
    <source>
        <dbReference type="ARBA" id="ARBA00019465"/>
    </source>
</evidence>
<organism evidence="13 14">
    <name type="scientific">Ramlibacter alkalitolerans</name>
    <dbReference type="NCBI Taxonomy" id="2039631"/>
    <lineage>
        <taxon>Bacteria</taxon>
        <taxon>Pseudomonadati</taxon>
        <taxon>Pseudomonadota</taxon>
        <taxon>Betaproteobacteria</taxon>
        <taxon>Burkholderiales</taxon>
        <taxon>Comamonadaceae</taxon>
        <taxon>Ramlibacter</taxon>
    </lineage>
</organism>